<dbReference type="CDD" id="cd06173">
    <property type="entry name" value="MFS_MefA_like"/>
    <property type="match status" value="1"/>
</dbReference>
<dbReference type="Proteomes" id="UP001501222">
    <property type="component" value="Unassembled WGS sequence"/>
</dbReference>
<sequence length="429" mass="42640">MKQSLHISGTPAAASLWSHRDIRLVLPARAVSYAGDAIALVALMLRVSGDGTGTGADGGSGSGLSATAAITALLLAFAVPTVVMIPFAGRIVDAYDSRRVLVWASLLQAAAGVGIAFSRGLAATLALVCVLQVGQAVAGPAWAALIPRIVGDDLVGRATGVSQALIGAATLAGSAAGGLLVGMSGDRVALLVDASTFVGLAVVARLVRTRRTPLPGAPKERGGMTAGLRSLFADNLLQVLVPALWVFILVGEAVNVVEVLLIRNEIGLGPTGYGLVLAAQGAGAIAGAWYTGRLRSDLARTRAVLAGTAAIGVSCVLMGLAGGVVPLVIGAVAVGFGGGMLNAATSTLVVTRSLDALRGRVVAALSGTARACSLVALLLGGAVGALVGPRATFVLAGVLAVLCAAVTAGLVARRDVVRTKDSLVEALSH</sequence>
<dbReference type="InterPro" id="IPR010290">
    <property type="entry name" value="TM_effector"/>
</dbReference>
<comment type="caution">
    <text evidence="9">The sequence shown here is derived from an EMBL/GenBank/DDBJ whole genome shotgun (WGS) entry which is preliminary data.</text>
</comment>
<gene>
    <name evidence="9" type="ORF">GCM10022235_26300</name>
</gene>
<feature type="transmembrane region" description="Helical" evidence="7">
    <location>
        <begin position="303"/>
        <end position="321"/>
    </location>
</feature>
<keyword evidence="6 7" id="KW-0472">Membrane</keyword>
<feature type="transmembrane region" description="Helical" evidence="7">
    <location>
        <begin position="68"/>
        <end position="88"/>
    </location>
</feature>
<feature type="transmembrane region" description="Helical" evidence="7">
    <location>
        <begin position="158"/>
        <end position="182"/>
    </location>
</feature>
<dbReference type="InterPro" id="IPR001958">
    <property type="entry name" value="Tet-R_TetA/multi-R_MdtG-like"/>
</dbReference>
<dbReference type="PROSITE" id="PS50850">
    <property type="entry name" value="MFS"/>
    <property type="match status" value="1"/>
</dbReference>
<feature type="transmembrane region" description="Helical" evidence="7">
    <location>
        <begin position="327"/>
        <end position="350"/>
    </location>
</feature>
<dbReference type="InterPro" id="IPR020846">
    <property type="entry name" value="MFS_dom"/>
</dbReference>
<evidence type="ECO:0000313" key="10">
    <source>
        <dbReference type="Proteomes" id="UP001501222"/>
    </source>
</evidence>
<comment type="subcellular location">
    <subcellularLocation>
        <location evidence="1">Cell membrane</location>
        <topology evidence="1">Multi-pass membrane protein</topology>
    </subcellularLocation>
</comment>
<evidence type="ECO:0000256" key="5">
    <source>
        <dbReference type="ARBA" id="ARBA00022989"/>
    </source>
</evidence>
<dbReference type="RefSeq" id="WP_344840565.1">
    <property type="nucleotide sequence ID" value="NZ_BAABAA010000002.1"/>
</dbReference>
<keyword evidence="3" id="KW-1003">Cell membrane</keyword>
<evidence type="ECO:0000256" key="6">
    <source>
        <dbReference type="ARBA" id="ARBA00023136"/>
    </source>
</evidence>
<feature type="transmembrane region" description="Helical" evidence="7">
    <location>
        <begin position="30"/>
        <end position="48"/>
    </location>
</feature>
<dbReference type="Gene3D" id="1.20.1250.20">
    <property type="entry name" value="MFS general substrate transporter like domains"/>
    <property type="match status" value="1"/>
</dbReference>
<feature type="transmembrane region" description="Helical" evidence="7">
    <location>
        <begin position="393"/>
        <end position="412"/>
    </location>
</feature>
<dbReference type="EMBL" id="BAABAA010000002">
    <property type="protein sequence ID" value="GAA3556967.1"/>
    <property type="molecule type" value="Genomic_DNA"/>
</dbReference>
<name>A0ABP6WV06_9ACTN</name>
<reference evidence="10" key="1">
    <citation type="journal article" date="2019" name="Int. J. Syst. Evol. Microbiol.">
        <title>The Global Catalogue of Microorganisms (GCM) 10K type strain sequencing project: providing services to taxonomists for standard genome sequencing and annotation.</title>
        <authorList>
            <consortium name="The Broad Institute Genomics Platform"/>
            <consortium name="The Broad Institute Genome Sequencing Center for Infectious Disease"/>
            <person name="Wu L."/>
            <person name="Ma J."/>
        </authorList>
    </citation>
    <scope>NUCLEOTIDE SEQUENCE [LARGE SCALE GENOMIC DNA]</scope>
    <source>
        <strain evidence="10">JCM 16928</strain>
    </source>
</reference>
<keyword evidence="4 7" id="KW-0812">Transmembrane</keyword>
<evidence type="ECO:0000256" key="3">
    <source>
        <dbReference type="ARBA" id="ARBA00022475"/>
    </source>
</evidence>
<feature type="transmembrane region" description="Helical" evidence="7">
    <location>
        <begin position="362"/>
        <end position="387"/>
    </location>
</feature>
<dbReference type="PRINTS" id="PR01035">
    <property type="entry name" value="TCRTETA"/>
</dbReference>
<dbReference type="SUPFAM" id="SSF103473">
    <property type="entry name" value="MFS general substrate transporter"/>
    <property type="match status" value="1"/>
</dbReference>
<keyword evidence="5 7" id="KW-1133">Transmembrane helix</keyword>
<dbReference type="PANTHER" id="PTHR23513">
    <property type="entry name" value="INTEGRAL MEMBRANE EFFLUX PROTEIN-RELATED"/>
    <property type="match status" value="1"/>
</dbReference>
<keyword evidence="2" id="KW-0813">Transport</keyword>
<evidence type="ECO:0000313" key="9">
    <source>
        <dbReference type="EMBL" id="GAA3556967.1"/>
    </source>
</evidence>
<dbReference type="Pfam" id="PF05977">
    <property type="entry name" value="MFS_3"/>
    <property type="match status" value="1"/>
</dbReference>
<feature type="transmembrane region" description="Helical" evidence="7">
    <location>
        <begin position="100"/>
        <end position="117"/>
    </location>
</feature>
<evidence type="ECO:0000256" key="2">
    <source>
        <dbReference type="ARBA" id="ARBA00022448"/>
    </source>
</evidence>
<keyword evidence="10" id="KW-1185">Reference proteome</keyword>
<feature type="domain" description="Major facilitator superfamily (MFS) profile" evidence="8">
    <location>
        <begin position="231"/>
        <end position="429"/>
    </location>
</feature>
<evidence type="ECO:0000259" key="8">
    <source>
        <dbReference type="PROSITE" id="PS50850"/>
    </source>
</evidence>
<accession>A0ABP6WV06</accession>
<evidence type="ECO:0000256" key="4">
    <source>
        <dbReference type="ARBA" id="ARBA00022692"/>
    </source>
</evidence>
<protein>
    <recommendedName>
        <fullName evidence="8">Major facilitator superfamily (MFS) profile domain-containing protein</fullName>
    </recommendedName>
</protein>
<proteinExistence type="predicted"/>
<feature type="transmembrane region" description="Helical" evidence="7">
    <location>
        <begin position="271"/>
        <end position="291"/>
    </location>
</feature>
<dbReference type="InterPro" id="IPR036259">
    <property type="entry name" value="MFS_trans_sf"/>
</dbReference>
<evidence type="ECO:0000256" key="7">
    <source>
        <dbReference type="SAM" id="Phobius"/>
    </source>
</evidence>
<feature type="transmembrane region" description="Helical" evidence="7">
    <location>
        <begin position="228"/>
        <end position="251"/>
    </location>
</feature>
<organism evidence="9 10">
    <name type="scientific">Kribbella ginsengisoli</name>
    <dbReference type="NCBI Taxonomy" id="363865"/>
    <lineage>
        <taxon>Bacteria</taxon>
        <taxon>Bacillati</taxon>
        <taxon>Actinomycetota</taxon>
        <taxon>Actinomycetes</taxon>
        <taxon>Propionibacteriales</taxon>
        <taxon>Kribbellaceae</taxon>
        <taxon>Kribbella</taxon>
    </lineage>
</organism>
<evidence type="ECO:0000256" key="1">
    <source>
        <dbReference type="ARBA" id="ARBA00004651"/>
    </source>
</evidence>
<dbReference type="PANTHER" id="PTHR23513:SF11">
    <property type="entry name" value="STAPHYLOFERRIN A TRANSPORTER"/>
    <property type="match status" value="1"/>
</dbReference>